<dbReference type="Gene3D" id="1.25.10.10">
    <property type="entry name" value="Leucine-rich Repeat Variant"/>
    <property type="match status" value="1"/>
</dbReference>
<keyword evidence="5 10" id="KW-0132">Cell division</keyword>
<evidence type="ECO:0000259" key="14">
    <source>
        <dbReference type="Pfam" id="PF12922"/>
    </source>
</evidence>
<dbReference type="InterPro" id="IPR016024">
    <property type="entry name" value="ARM-type_fold"/>
</dbReference>
<dbReference type="PANTHER" id="PTHR14222:SF2">
    <property type="entry name" value="CONDENSIN COMPLEX SUBUNIT 1"/>
    <property type="match status" value="1"/>
</dbReference>
<evidence type="ECO:0000256" key="9">
    <source>
        <dbReference type="ARBA" id="ARBA00023306"/>
    </source>
</evidence>
<dbReference type="PANTHER" id="PTHR14222">
    <property type="entry name" value="CONDENSIN"/>
    <property type="match status" value="1"/>
</dbReference>
<feature type="domain" description="Condensin complex subunit 1 N-terminal" evidence="14">
    <location>
        <begin position="73"/>
        <end position="237"/>
    </location>
</feature>
<name>A0A1Q3EW18_CULTA</name>
<keyword evidence="4" id="KW-0158">Chromosome</keyword>
<evidence type="ECO:0000256" key="4">
    <source>
        <dbReference type="ARBA" id="ARBA00022454"/>
    </source>
</evidence>
<keyword evidence="9 10" id="KW-0131">Cell cycle</keyword>
<evidence type="ECO:0000256" key="3">
    <source>
        <dbReference type="ARBA" id="ARBA00009606"/>
    </source>
</evidence>
<keyword evidence="6 10" id="KW-0498">Mitosis</keyword>
<dbReference type="GO" id="GO:0042393">
    <property type="term" value="F:histone binding"/>
    <property type="evidence" value="ECO:0007669"/>
    <property type="project" value="TreeGrafter"/>
</dbReference>
<feature type="region of interest" description="Disordered" evidence="12">
    <location>
        <begin position="974"/>
        <end position="1001"/>
    </location>
</feature>
<evidence type="ECO:0000256" key="6">
    <source>
        <dbReference type="ARBA" id="ARBA00022776"/>
    </source>
</evidence>
<feature type="region of interest" description="Disordered" evidence="12">
    <location>
        <begin position="1315"/>
        <end position="1441"/>
    </location>
</feature>
<evidence type="ECO:0000256" key="7">
    <source>
        <dbReference type="ARBA" id="ARBA00023067"/>
    </source>
</evidence>
<sequence length="1441" mass="162188">MEWQFVIPRVNSELLSSDKNNYCVGRVLDSGEIPDALKAARSALHSDPFGIFDHFDTFYSTIDNASQLSGTALLRAYDLLYLAVDRFGTKVSDELVQSELPPADRVPALNAVKMLMYLMGGLVKAIDAHVNAAKDNVGGLLKKGGGGGGRKKDNDQVEVLDWDNKRIKCIVQLYNLFQLPLEKLWDPPVCEESFVDVICDICYRTLEQSYVKNRSVVDSVFQILGTAIKRYNHALSFPVRILQILEHCEASIAPIASGVMLLYEEFGIASIYPVLIKELIERLSVDAADSQTAKHMSQFLLELGMLAPKLIIPHLSTLSDELLNLESYVVRNCVLQIMGEAIVTELTSEELSDELKETRDDFLQDLFNHTMDVSAHVRSKVLQIWYHIQGQNAVPLTWQHQVLERAVERLEDKSLLVRKNSIALIKAFLEHNPFSAKLSLAELRKQYETEDAQLQEIRNKMVEQDAIVKKTEEDWEDLTVQMYPVLSEVLAAEASSPSNVEDGNEADIEKLVNEIGSIIEAQRYKELVQLALRVDYAVGNKETSKVLTVEQQCLYYMMFMKTYYTRNRYGANLNEEFQKKENEVNFLKDSIRFAEIVSDAVPKLQDMLMSKSQTDVYEAIDFFTSAYLFGIKGTESGMQQMLYLVWSTDAEKRSSVATAYKRVLLEVDLEGRAKNVKVVQNLCQFMVNLSAGHYTAMEVLIKEWVENGDLDAQMIQVMFEILTKKLEGVTESQSRQALQLLIMVSAGKPSVVTANMALLESIGFGPRGRKDPRIFTAVLQLLINSIGKQKDGVKYYKRYDISSPTVEQVIEIFVKLFFNSRVTNFDSVGNKTFDFIYKMVNTPDLVSQSVLVTIYEKLHNLAASMADRAAENSRLSQESQIVGGTQEVEHSRASQTTQSNRPTVTTLPTFLISRFILIVGYVAMREMIYLDIDVYGNLKYRQELKDELKNQKKKSAADSNAQKRKSMLMNVSASSALKRHSGPGKDAQEQPEEEELLSGATAEDTVAEEITYICETEMLYSKDSLMRQFIPTIVEICKHPNRHKDDLLQRSSVLTLIRLMSVSSNFCESNMEFLMNILKHTKNNQIKCNIIIGLSDLTFRFPNVIEPWTSLMYATLHEKNVELRLTAVKMLSNLILHEMIRVKGQISDLAMCIVDPVQEIRTITEQFFKEIAHKSNILYNVLPDIISRLSDPALELEEQKYHIIMQHIIGLINKDKQIESLVEKLCLRFRVTVEQRQWRDIAFCLSLLSYNEKTIKKLSENMGCFKDKVQYDEIYASFKTIISNTSKLAKPELKAAVSEFEARIEECLAIREEGAEGGANAGTTSDNEGGRPSSPPTAAASARGKSNRGKAAAGKSSRKAAPASAVKPRGGRRGGGRARVQSSSDEASDSSEENLPPAASSRAAARARQNKKITKVVESDNSDLETMPAKRSKAKRIQVQN</sequence>
<evidence type="ECO:0000256" key="12">
    <source>
        <dbReference type="SAM" id="MobiDB-lite"/>
    </source>
</evidence>
<dbReference type="InterPro" id="IPR026971">
    <property type="entry name" value="CND1/NCAPD3"/>
</dbReference>
<evidence type="ECO:0000256" key="5">
    <source>
        <dbReference type="ARBA" id="ARBA00022618"/>
    </source>
</evidence>
<feature type="region of interest" description="Disordered" evidence="12">
    <location>
        <begin position="876"/>
        <end position="901"/>
    </location>
</feature>
<comment type="similarity">
    <text evidence="3 10">Belongs to the CND1 (condensin subunit 1) family.</text>
</comment>
<dbReference type="PIRSF" id="PIRSF017127">
    <property type="entry name" value="Condensin_D2"/>
    <property type="match status" value="1"/>
</dbReference>
<dbReference type="InterPro" id="IPR024324">
    <property type="entry name" value="Condensin_cplx_su1_N"/>
</dbReference>
<evidence type="ECO:0000256" key="1">
    <source>
        <dbReference type="ARBA" id="ARBA00004123"/>
    </source>
</evidence>
<feature type="compositionally biased region" description="Low complexity" evidence="12">
    <location>
        <begin position="1349"/>
        <end position="1368"/>
    </location>
</feature>
<comment type="subcellular location">
    <subcellularLocation>
        <location evidence="2">Chromosome</location>
    </subcellularLocation>
    <subcellularLocation>
        <location evidence="1">Nucleus</location>
    </subcellularLocation>
</comment>
<dbReference type="EMBL" id="GFDL01015541">
    <property type="protein sequence ID" value="JAV19504.1"/>
    <property type="molecule type" value="Transcribed_RNA"/>
</dbReference>
<accession>A0A1Q3EW18</accession>
<feature type="compositionally biased region" description="Low complexity" evidence="12">
    <location>
        <begin position="1398"/>
        <end position="1407"/>
    </location>
</feature>
<keyword evidence="11" id="KW-0175">Coiled coil</keyword>
<keyword evidence="8" id="KW-0539">Nucleus</keyword>
<dbReference type="GO" id="GO:0000796">
    <property type="term" value="C:condensin complex"/>
    <property type="evidence" value="ECO:0007669"/>
    <property type="project" value="TreeGrafter"/>
</dbReference>
<feature type="compositionally biased region" description="Basic residues" evidence="12">
    <location>
        <begin position="1430"/>
        <end position="1441"/>
    </location>
</feature>
<dbReference type="Pfam" id="PF12922">
    <property type="entry name" value="Cnd1_N"/>
    <property type="match status" value="1"/>
</dbReference>
<dbReference type="GO" id="GO:0007076">
    <property type="term" value="P:mitotic chromosome condensation"/>
    <property type="evidence" value="ECO:0007669"/>
    <property type="project" value="InterPro"/>
</dbReference>
<keyword evidence="7 10" id="KW-0226">DNA condensation</keyword>
<dbReference type="GO" id="GO:0010032">
    <property type="term" value="P:meiotic chromosome condensation"/>
    <property type="evidence" value="ECO:0007669"/>
    <property type="project" value="TreeGrafter"/>
</dbReference>
<evidence type="ECO:0000256" key="10">
    <source>
        <dbReference type="PIRNR" id="PIRNR017127"/>
    </source>
</evidence>
<comment type="function">
    <text evidence="10">Regulatory subunit of the condensin complex, a complex required for conversion of interphase chromatin into mitotic-like condense chromosomes. The condensin complex probably introduces positive supercoils into relaxed DNA in the presence of type I topoisomerases and converts nicked DNA into positive knotted forms in the presence of type II topoisomerases.</text>
</comment>
<evidence type="ECO:0000259" key="13">
    <source>
        <dbReference type="Pfam" id="PF12717"/>
    </source>
</evidence>
<evidence type="ECO:0000256" key="2">
    <source>
        <dbReference type="ARBA" id="ARBA00004286"/>
    </source>
</evidence>
<dbReference type="GO" id="GO:0051301">
    <property type="term" value="P:cell division"/>
    <property type="evidence" value="ECO:0007669"/>
    <property type="project" value="UniProtKB-KW"/>
</dbReference>
<dbReference type="InterPro" id="IPR011989">
    <property type="entry name" value="ARM-like"/>
</dbReference>
<dbReference type="GO" id="GO:0000779">
    <property type="term" value="C:condensed chromosome, centromeric region"/>
    <property type="evidence" value="ECO:0007669"/>
    <property type="project" value="TreeGrafter"/>
</dbReference>
<proteinExistence type="inferred from homology"/>
<dbReference type="InterPro" id="IPR032682">
    <property type="entry name" value="Cnd1_C"/>
</dbReference>
<protein>
    <recommendedName>
        <fullName evidence="10">Condensin complex subunit 1</fullName>
    </recommendedName>
</protein>
<evidence type="ECO:0000313" key="15">
    <source>
        <dbReference type="EMBL" id="JAV19504.1"/>
    </source>
</evidence>
<evidence type="ECO:0000256" key="8">
    <source>
        <dbReference type="ARBA" id="ARBA00023242"/>
    </source>
</evidence>
<organism evidence="15">
    <name type="scientific">Culex tarsalis</name>
    <name type="common">Encephalitis mosquito</name>
    <dbReference type="NCBI Taxonomy" id="7177"/>
    <lineage>
        <taxon>Eukaryota</taxon>
        <taxon>Metazoa</taxon>
        <taxon>Ecdysozoa</taxon>
        <taxon>Arthropoda</taxon>
        <taxon>Hexapoda</taxon>
        <taxon>Insecta</taxon>
        <taxon>Pterygota</taxon>
        <taxon>Neoptera</taxon>
        <taxon>Endopterygota</taxon>
        <taxon>Diptera</taxon>
        <taxon>Nematocera</taxon>
        <taxon>Culicoidea</taxon>
        <taxon>Culicidae</taxon>
        <taxon>Culicinae</taxon>
        <taxon>Culicini</taxon>
        <taxon>Culex</taxon>
        <taxon>Culex</taxon>
    </lineage>
</organism>
<reference evidence="15" key="1">
    <citation type="submission" date="2017-01" db="EMBL/GenBank/DDBJ databases">
        <title>A deep insight into the sialotranscriptome of adult male and female Cluex tarsalis mosquitoes.</title>
        <authorList>
            <person name="Ribeiro J.M."/>
            <person name="Moreira F."/>
            <person name="Bernard K.A."/>
            <person name="Calvo E."/>
        </authorList>
    </citation>
    <scope>NUCLEOTIDE SEQUENCE</scope>
    <source>
        <strain evidence="15">Kern County</strain>
        <tissue evidence="15">Salivary glands</tissue>
    </source>
</reference>
<dbReference type="Pfam" id="PF12717">
    <property type="entry name" value="Cnd1"/>
    <property type="match status" value="1"/>
</dbReference>
<dbReference type="InterPro" id="IPR007673">
    <property type="entry name" value="Condensin_cplx_su1"/>
</dbReference>
<dbReference type="GO" id="GO:0005634">
    <property type="term" value="C:nucleus"/>
    <property type="evidence" value="ECO:0007669"/>
    <property type="project" value="UniProtKB-SubCell"/>
</dbReference>
<evidence type="ECO:0000256" key="11">
    <source>
        <dbReference type="SAM" id="Coils"/>
    </source>
</evidence>
<dbReference type="SUPFAM" id="SSF48371">
    <property type="entry name" value="ARM repeat"/>
    <property type="match status" value="1"/>
</dbReference>
<feature type="coiled-coil region" evidence="11">
    <location>
        <begin position="440"/>
        <end position="474"/>
    </location>
</feature>
<feature type="domain" description="Condensin complex subunit 1 C-terminal" evidence="13">
    <location>
        <begin position="1086"/>
        <end position="1246"/>
    </location>
</feature>